<protein>
    <submittedName>
        <fullName evidence="4">Isopenicillin-N epimerase</fullName>
    </submittedName>
</protein>
<reference evidence="4 5" key="1">
    <citation type="submission" date="2018-10" db="EMBL/GenBank/DDBJ databases">
        <title>Genomic Encyclopedia of Type Strains, Phase IV (KMG-IV): sequencing the most valuable type-strain genomes for metagenomic binning, comparative biology and taxonomic classification.</title>
        <authorList>
            <person name="Goeker M."/>
        </authorList>
    </citation>
    <scope>NUCLEOTIDE SEQUENCE [LARGE SCALE GENOMIC DNA]</scope>
    <source>
        <strain evidence="4 5">DSM 25586</strain>
    </source>
</reference>
<gene>
    <name evidence="4" type="ORF">C8D78_1617</name>
</gene>
<dbReference type="PANTHER" id="PTHR43092:SF2">
    <property type="entry name" value="HERCYNYLCYSTEINE SULFOXIDE LYASE"/>
    <property type="match status" value="1"/>
</dbReference>
<dbReference type="InterPro" id="IPR015421">
    <property type="entry name" value="PyrdxlP-dep_Trfase_major"/>
</dbReference>
<dbReference type="InterPro" id="IPR015424">
    <property type="entry name" value="PyrdxlP-dep_Trfase"/>
</dbReference>
<dbReference type="InterPro" id="IPR015422">
    <property type="entry name" value="PyrdxlP-dep_Trfase_small"/>
</dbReference>
<sequence length="435" mass="46194">MVPGAAMPKVSRKDPEGSGGPDAGRFPGAGAAPRRPEAMLTPEGAPASTDFSLAAGVRHINHGSFGAVPSAALRAQRELSGIMNANPCDWFMDMPGKVAPARRRIAAYLGAPQDATALVPNASAGASVVYNNVPAWRGMEIVTTDHSYGAILMGAQRLAARWEGSVNSVHIPLDASDDEVFDRVTGTLNENTALVVIDHVTSATARVLPAGRIAAEGRRRGIPVLVDAAHSPGLFAEPLAGIGADFWVGNLHKFACAPRGTAALVASGPHTQVLYPLIDSWGAPEPFPARFDQQGTIDITSYLAAPVAMATLEQRYGWDEMRRYITELADYAQSIVVGALTAATGEDAAVSVGVPVNGLRLVRLPAGLVETQEEAHWLRHIIAAQLGIESAITHWGGHGYLRLSTHVYNTADDFEDFVERAVPFIVELGRTERRK</sequence>
<evidence type="ECO:0000313" key="5">
    <source>
        <dbReference type="Proteomes" id="UP000276055"/>
    </source>
</evidence>
<feature type="region of interest" description="Disordered" evidence="2">
    <location>
        <begin position="1"/>
        <end position="46"/>
    </location>
</feature>
<evidence type="ECO:0000256" key="2">
    <source>
        <dbReference type="SAM" id="MobiDB-lite"/>
    </source>
</evidence>
<dbReference type="PANTHER" id="PTHR43092">
    <property type="entry name" value="L-CYSTEINE DESULFHYDRASE"/>
    <property type="match status" value="1"/>
</dbReference>
<dbReference type="InterPro" id="IPR000192">
    <property type="entry name" value="Aminotrans_V_dom"/>
</dbReference>
<name>A0A495ETB7_9MICC</name>
<evidence type="ECO:0000259" key="3">
    <source>
        <dbReference type="Pfam" id="PF00266"/>
    </source>
</evidence>
<dbReference type="Pfam" id="PF00266">
    <property type="entry name" value="Aminotran_5"/>
    <property type="match status" value="1"/>
</dbReference>
<evidence type="ECO:0000256" key="1">
    <source>
        <dbReference type="ARBA" id="ARBA00022898"/>
    </source>
</evidence>
<dbReference type="EMBL" id="RBIR01000003">
    <property type="protein sequence ID" value="RKR19809.1"/>
    <property type="molecule type" value="Genomic_DNA"/>
</dbReference>
<feature type="compositionally biased region" description="Low complexity" evidence="2">
    <location>
        <begin position="23"/>
        <end position="33"/>
    </location>
</feature>
<accession>A0A495ETB7</accession>
<organism evidence="4 5">
    <name type="scientific">Arthrobacter oryzae</name>
    <dbReference type="NCBI Taxonomy" id="409290"/>
    <lineage>
        <taxon>Bacteria</taxon>
        <taxon>Bacillati</taxon>
        <taxon>Actinomycetota</taxon>
        <taxon>Actinomycetes</taxon>
        <taxon>Micrococcales</taxon>
        <taxon>Micrococcaceae</taxon>
        <taxon>Arthrobacter</taxon>
    </lineage>
</organism>
<keyword evidence="1" id="KW-0663">Pyridoxal phosphate</keyword>
<feature type="domain" description="Aminotransferase class V" evidence="3">
    <location>
        <begin position="97"/>
        <end position="416"/>
    </location>
</feature>
<comment type="caution">
    <text evidence="4">The sequence shown here is derived from an EMBL/GenBank/DDBJ whole genome shotgun (WGS) entry which is preliminary data.</text>
</comment>
<evidence type="ECO:0000313" key="4">
    <source>
        <dbReference type="EMBL" id="RKR19809.1"/>
    </source>
</evidence>
<dbReference type="Gene3D" id="3.40.640.10">
    <property type="entry name" value="Type I PLP-dependent aspartate aminotransferase-like (Major domain)"/>
    <property type="match status" value="1"/>
</dbReference>
<dbReference type="Proteomes" id="UP000276055">
    <property type="component" value="Unassembled WGS sequence"/>
</dbReference>
<dbReference type="SUPFAM" id="SSF53383">
    <property type="entry name" value="PLP-dependent transferases"/>
    <property type="match status" value="1"/>
</dbReference>
<proteinExistence type="predicted"/>
<dbReference type="Gene3D" id="3.90.1150.10">
    <property type="entry name" value="Aspartate Aminotransferase, domain 1"/>
    <property type="match status" value="1"/>
</dbReference>
<dbReference type="AlphaFoldDB" id="A0A495ETB7"/>